<keyword evidence="2" id="KW-1185">Reference proteome</keyword>
<comment type="caution">
    <text evidence="1">The sequence shown here is derived from an EMBL/GenBank/DDBJ whole genome shotgun (WGS) entry which is preliminary data.</text>
</comment>
<reference evidence="1 2" key="1">
    <citation type="journal article" date="2016" name="Mol. Biol. Evol.">
        <title>Genome-Wide Survey of Gut Fungi (Harpellales) Reveals the First Horizontally Transferred Ubiquitin Gene from a Mosquito Host.</title>
        <authorList>
            <person name="Wang Y."/>
            <person name="White M.M."/>
            <person name="Kvist S."/>
            <person name="Moncalvo J.M."/>
        </authorList>
    </citation>
    <scope>NUCLEOTIDE SEQUENCE [LARGE SCALE GENOMIC DNA]</scope>
    <source>
        <strain evidence="1 2">ALG-7-W6</strain>
    </source>
</reference>
<organism evidence="1 2">
    <name type="scientific">Smittium mucronatum</name>
    <dbReference type="NCBI Taxonomy" id="133383"/>
    <lineage>
        <taxon>Eukaryota</taxon>
        <taxon>Fungi</taxon>
        <taxon>Fungi incertae sedis</taxon>
        <taxon>Zoopagomycota</taxon>
        <taxon>Kickxellomycotina</taxon>
        <taxon>Harpellomycetes</taxon>
        <taxon>Harpellales</taxon>
        <taxon>Legeriomycetaceae</taxon>
        <taxon>Smittium</taxon>
    </lineage>
</organism>
<protein>
    <submittedName>
        <fullName evidence="1">Uncharacterized protein</fullName>
    </submittedName>
</protein>
<evidence type="ECO:0000313" key="1">
    <source>
        <dbReference type="EMBL" id="OLY79031.1"/>
    </source>
</evidence>
<dbReference type="EMBL" id="LSSL01005103">
    <property type="protein sequence ID" value="OLY79031.1"/>
    <property type="molecule type" value="Genomic_DNA"/>
</dbReference>
<accession>A0A1R0GQ56</accession>
<sequence>MVSGPYGTVNFSATNFSDNMIIPNPIIGRTPLSENKHRSLIDWRISGVSSKLKVSELMPLLVSFPTSGVYFFTTGKASSSSCF</sequence>
<dbReference type="Proteomes" id="UP000187455">
    <property type="component" value="Unassembled WGS sequence"/>
</dbReference>
<dbReference type="OrthoDB" id="10643568at2759"/>
<proteinExistence type="predicted"/>
<evidence type="ECO:0000313" key="2">
    <source>
        <dbReference type="Proteomes" id="UP000187455"/>
    </source>
</evidence>
<dbReference type="AlphaFoldDB" id="A0A1R0GQ56"/>
<gene>
    <name evidence="1" type="ORF">AYI68_g6911</name>
</gene>
<name>A0A1R0GQ56_9FUNG</name>